<organism evidence="3 4">
    <name type="scientific">Enterococcus mundtii</name>
    <dbReference type="NCBI Taxonomy" id="53346"/>
    <lineage>
        <taxon>Bacteria</taxon>
        <taxon>Bacillati</taxon>
        <taxon>Bacillota</taxon>
        <taxon>Bacilli</taxon>
        <taxon>Lactobacillales</taxon>
        <taxon>Enterococcaceae</taxon>
        <taxon>Enterococcus</taxon>
    </lineage>
</organism>
<accession>A0A1V2ULS2</accession>
<name>A0A1V2ULS2_ENTMU</name>
<dbReference type="PROSITE" id="PS51186">
    <property type="entry name" value="GNAT"/>
    <property type="match status" value="1"/>
</dbReference>
<proteinExistence type="predicted"/>
<reference evidence="3 4" key="1">
    <citation type="submission" date="2016-12" db="EMBL/GenBank/DDBJ databases">
        <authorList>
            <person name="Song W.-J."/>
            <person name="Kurnit D.M."/>
        </authorList>
    </citation>
    <scope>NUCLEOTIDE SEQUENCE [LARGE SCALE GENOMIC DNA]</scope>
    <source>
        <strain evidence="3 4">CGB1038-1_S1</strain>
    </source>
</reference>
<dbReference type="GO" id="GO:0016747">
    <property type="term" value="F:acyltransferase activity, transferring groups other than amino-acyl groups"/>
    <property type="evidence" value="ECO:0007669"/>
    <property type="project" value="InterPro"/>
</dbReference>
<dbReference type="AlphaFoldDB" id="A0A1V2ULS2"/>
<feature type="domain" description="N-acetyltransferase" evidence="1">
    <location>
        <begin position="2"/>
        <end position="163"/>
    </location>
</feature>
<protein>
    <submittedName>
        <fullName evidence="2 3">N-acetyltransferase</fullName>
    </submittedName>
</protein>
<dbReference type="Proteomes" id="UP000557857">
    <property type="component" value="Unassembled WGS sequence"/>
</dbReference>
<dbReference type="EMBL" id="JABCAG010000002">
    <property type="protein sequence ID" value="NMP57040.1"/>
    <property type="molecule type" value="Genomic_DNA"/>
</dbReference>
<reference evidence="2 5" key="2">
    <citation type="submission" date="2020-04" db="EMBL/GenBank/DDBJ databases">
        <authorList>
            <person name="Abaymova A."/>
            <person name="Teymurazov M."/>
            <person name="Tazyna O."/>
            <person name="Chatushin Y."/>
            <person name="Svetoch E."/>
            <person name="Pereligyn V."/>
            <person name="Pohylenko V."/>
            <person name="Platonov M."/>
            <person name="Kartsev N."/>
            <person name="Skryabin Y."/>
            <person name="Sizova A."/>
            <person name="Solomentsev V."/>
            <person name="Kislichkina A."/>
            <person name="Bogun A."/>
        </authorList>
    </citation>
    <scope>NUCLEOTIDE SEQUENCE [LARGE SCALE GENOMIC DNA]</scope>
    <source>
        <strain evidence="2">SCPM-O-B-8398</strain>
        <strain evidence="5">SCPM-O-B-8398 (E28)</strain>
    </source>
</reference>
<dbReference type="CDD" id="cd04301">
    <property type="entry name" value="NAT_SF"/>
    <property type="match status" value="1"/>
</dbReference>
<dbReference type="InterPro" id="IPR000182">
    <property type="entry name" value="GNAT_dom"/>
</dbReference>
<comment type="caution">
    <text evidence="3">The sequence shown here is derived from an EMBL/GenBank/DDBJ whole genome shotgun (WGS) entry which is preliminary data.</text>
</comment>
<dbReference type="OrthoDB" id="9773249at2"/>
<dbReference type="Pfam" id="PF00583">
    <property type="entry name" value="Acetyltransf_1"/>
    <property type="match status" value="1"/>
</dbReference>
<dbReference type="EMBL" id="MSTR01000002">
    <property type="protein sequence ID" value="ONN44351.1"/>
    <property type="molecule type" value="Genomic_DNA"/>
</dbReference>
<evidence type="ECO:0000313" key="5">
    <source>
        <dbReference type="Proteomes" id="UP000557857"/>
    </source>
</evidence>
<sequence length="163" mass="18728">MLEKVVVTEKELDELVTVIHEVWPEAFTPIIGQKQVAYMLETYQSKEQIGKECAAGVNYFLLKLEGKTIGYTAYEKMGSSIYLSKLYILRDVRGKGLTSEVFRWYEQLAKETEAQEIFLRVNQGNQQAIAVYQHQGFVIEGELISNIGEGFQMVDYKMKKRLA</sequence>
<evidence type="ECO:0000313" key="3">
    <source>
        <dbReference type="EMBL" id="ONN44351.1"/>
    </source>
</evidence>
<dbReference type="InterPro" id="IPR016181">
    <property type="entry name" value="Acyl_CoA_acyltransferase"/>
</dbReference>
<dbReference type="SUPFAM" id="SSF55729">
    <property type="entry name" value="Acyl-CoA N-acyltransferases (Nat)"/>
    <property type="match status" value="1"/>
</dbReference>
<evidence type="ECO:0000259" key="1">
    <source>
        <dbReference type="PROSITE" id="PS51186"/>
    </source>
</evidence>
<keyword evidence="3" id="KW-0808">Transferase</keyword>
<evidence type="ECO:0000313" key="4">
    <source>
        <dbReference type="Proteomes" id="UP000189299"/>
    </source>
</evidence>
<gene>
    <name evidence="3" type="ORF">BTN92_02725</name>
    <name evidence="2" type="ORF">HI921_00955</name>
</gene>
<dbReference type="Gene3D" id="3.40.630.30">
    <property type="match status" value="1"/>
</dbReference>
<evidence type="ECO:0000313" key="2">
    <source>
        <dbReference type="EMBL" id="NMP57040.1"/>
    </source>
</evidence>
<dbReference type="Proteomes" id="UP000189299">
    <property type="component" value="Unassembled WGS sequence"/>
</dbReference>
<dbReference type="STRING" id="53346.A5802_002524"/>